<evidence type="ECO:0000313" key="2">
    <source>
        <dbReference type="EMBL" id="CAF0819295.1"/>
    </source>
</evidence>
<evidence type="ECO:0000256" key="1">
    <source>
        <dbReference type="SAM" id="MobiDB-lite"/>
    </source>
</evidence>
<feature type="region of interest" description="Disordered" evidence="1">
    <location>
        <begin position="181"/>
        <end position="208"/>
    </location>
</feature>
<name>A0A813XDF3_9BILA</name>
<dbReference type="Proteomes" id="UP000681722">
    <property type="component" value="Unassembled WGS sequence"/>
</dbReference>
<dbReference type="AlphaFoldDB" id="A0A813XDF3"/>
<sequence>MRANKNELAKFERLLLTWNNIGKKLELAYLNIIRNKNKIEEKNKLMSDHSSRNTVTPSVDEPTGKKSLISHVDKRSTRFRSTPFSGSKRLSKNKQIKCGKTKPKKTNKVAGTISKRKIISREKKDKVVYPRNSSLQKSQNLTIATVAKHVTRQAEQDQPSILSPASLSTVVQEKLSAITTISSVSPEQSPKRDLSLHDSHTRKPSKDQRLLDCVREIIRRGKLTQ</sequence>
<keyword evidence="6" id="KW-1185">Reference proteome</keyword>
<dbReference type="Proteomes" id="UP000682733">
    <property type="component" value="Unassembled WGS sequence"/>
</dbReference>
<organism evidence="3 6">
    <name type="scientific">Didymodactylos carnosus</name>
    <dbReference type="NCBI Taxonomy" id="1234261"/>
    <lineage>
        <taxon>Eukaryota</taxon>
        <taxon>Metazoa</taxon>
        <taxon>Spiralia</taxon>
        <taxon>Gnathifera</taxon>
        <taxon>Rotifera</taxon>
        <taxon>Eurotatoria</taxon>
        <taxon>Bdelloidea</taxon>
        <taxon>Philodinida</taxon>
        <taxon>Philodinidae</taxon>
        <taxon>Didymodactylos</taxon>
    </lineage>
</organism>
<feature type="region of interest" description="Disordered" evidence="1">
    <location>
        <begin position="43"/>
        <end position="66"/>
    </location>
</feature>
<gene>
    <name evidence="3" type="ORF">GPM918_LOCUS7122</name>
    <name evidence="2" type="ORF">OVA965_LOCUS5561</name>
    <name evidence="5" type="ORF">SRO942_LOCUS7122</name>
    <name evidence="4" type="ORF">TMI583_LOCUS5556</name>
</gene>
<dbReference type="Proteomes" id="UP000677228">
    <property type="component" value="Unassembled WGS sequence"/>
</dbReference>
<evidence type="ECO:0000313" key="4">
    <source>
        <dbReference type="EMBL" id="CAF3603489.1"/>
    </source>
</evidence>
<evidence type="ECO:0000313" key="6">
    <source>
        <dbReference type="Proteomes" id="UP000663829"/>
    </source>
</evidence>
<dbReference type="EMBL" id="CAJOBC010001143">
    <property type="protein sequence ID" value="CAF3658785.1"/>
    <property type="molecule type" value="Genomic_DNA"/>
</dbReference>
<feature type="compositionally biased region" description="Basic and acidic residues" evidence="1">
    <location>
        <begin position="189"/>
        <end position="208"/>
    </location>
</feature>
<evidence type="ECO:0000313" key="5">
    <source>
        <dbReference type="EMBL" id="CAF3658785.1"/>
    </source>
</evidence>
<dbReference type="EMBL" id="CAJNOQ010001143">
    <property type="protein sequence ID" value="CAF0871473.1"/>
    <property type="molecule type" value="Genomic_DNA"/>
</dbReference>
<dbReference type="Proteomes" id="UP000663829">
    <property type="component" value="Unassembled WGS sequence"/>
</dbReference>
<dbReference type="EMBL" id="CAJNOK010001581">
    <property type="protein sequence ID" value="CAF0819295.1"/>
    <property type="molecule type" value="Genomic_DNA"/>
</dbReference>
<protein>
    <submittedName>
        <fullName evidence="3">Uncharacterized protein</fullName>
    </submittedName>
</protein>
<dbReference type="EMBL" id="CAJOBA010001580">
    <property type="protein sequence ID" value="CAF3603489.1"/>
    <property type="molecule type" value="Genomic_DNA"/>
</dbReference>
<proteinExistence type="predicted"/>
<evidence type="ECO:0000313" key="3">
    <source>
        <dbReference type="EMBL" id="CAF0871473.1"/>
    </source>
</evidence>
<reference evidence="3" key="1">
    <citation type="submission" date="2021-02" db="EMBL/GenBank/DDBJ databases">
        <authorList>
            <person name="Nowell W R."/>
        </authorList>
    </citation>
    <scope>NUCLEOTIDE SEQUENCE</scope>
</reference>
<accession>A0A813XDF3</accession>
<comment type="caution">
    <text evidence="3">The sequence shown here is derived from an EMBL/GenBank/DDBJ whole genome shotgun (WGS) entry which is preliminary data.</text>
</comment>